<gene>
    <name evidence="2" type="primary">Contig7370.g7879</name>
    <name evidence="2" type="ORF">STYLEM_1649</name>
</gene>
<evidence type="ECO:0000256" key="1">
    <source>
        <dbReference type="SAM" id="MobiDB-lite"/>
    </source>
</evidence>
<evidence type="ECO:0000313" key="2">
    <source>
        <dbReference type="EMBL" id="CDW72685.1"/>
    </source>
</evidence>
<proteinExistence type="predicted"/>
<organism evidence="2 3">
    <name type="scientific">Stylonychia lemnae</name>
    <name type="common">Ciliate</name>
    <dbReference type="NCBI Taxonomy" id="5949"/>
    <lineage>
        <taxon>Eukaryota</taxon>
        <taxon>Sar</taxon>
        <taxon>Alveolata</taxon>
        <taxon>Ciliophora</taxon>
        <taxon>Intramacronucleata</taxon>
        <taxon>Spirotrichea</taxon>
        <taxon>Stichotrichia</taxon>
        <taxon>Sporadotrichida</taxon>
        <taxon>Oxytrichidae</taxon>
        <taxon>Stylonychinae</taxon>
        <taxon>Stylonychia</taxon>
    </lineage>
</organism>
<dbReference type="EMBL" id="CCKQ01001570">
    <property type="protein sequence ID" value="CDW72685.1"/>
    <property type="molecule type" value="Genomic_DNA"/>
</dbReference>
<dbReference type="Proteomes" id="UP000039865">
    <property type="component" value="Unassembled WGS sequence"/>
</dbReference>
<dbReference type="InterPro" id="IPR027417">
    <property type="entry name" value="P-loop_NTPase"/>
</dbReference>
<evidence type="ECO:0000313" key="3">
    <source>
        <dbReference type="Proteomes" id="UP000039865"/>
    </source>
</evidence>
<protein>
    <submittedName>
        <fullName evidence="2">Uncharacterized protein</fullName>
    </submittedName>
</protein>
<reference evidence="2 3" key="1">
    <citation type="submission" date="2014-06" db="EMBL/GenBank/DDBJ databases">
        <authorList>
            <person name="Swart Estienne"/>
        </authorList>
    </citation>
    <scope>NUCLEOTIDE SEQUENCE [LARGE SCALE GENOMIC DNA]</scope>
    <source>
        <strain evidence="2 3">130c</strain>
    </source>
</reference>
<dbReference type="SUPFAM" id="SSF52540">
    <property type="entry name" value="P-loop containing nucleoside triphosphate hydrolases"/>
    <property type="match status" value="1"/>
</dbReference>
<dbReference type="InParanoid" id="A0A077ZTM3"/>
<name>A0A077ZTM3_STYLE</name>
<feature type="compositionally biased region" description="Polar residues" evidence="1">
    <location>
        <begin position="169"/>
        <end position="182"/>
    </location>
</feature>
<feature type="region of interest" description="Disordered" evidence="1">
    <location>
        <begin position="163"/>
        <end position="182"/>
    </location>
</feature>
<keyword evidence="3" id="KW-1185">Reference proteome</keyword>
<accession>A0A077ZTM3</accession>
<sequence>MGQSLKHRFGILVGQRDIDQLQLGIIDRQLGLCQSLILLTEKVSTNYHIGQIVQENMQMKTQQLLQWVKIRFQTQHIANKFDLVMENEQLRQVPKLEIMKFVQDNELLYIGESSALADINIKEVVETLMESNKFNIKLTFISDIHEVQQKVQEKKVQNSMKLKEKYSRTDSSLPNQSNNPCC</sequence>
<dbReference type="AlphaFoldDB" id="A0A077ZTM3"/>
<dbReference type="Gene3D" id="3.40.50.300">
    <property type="entry name" value="P-loop containing nucleotide triphosphate hydrolases"/>
    <property type="match status" value="1"/>
</dbReference>